<dbReference type="Proteomes" id="UP001501367">
    <property type="component" value="Unassembled WGS sequence"/>
</dbReference>
<reference evidence="3" key="1">
    <citation type="journal article" date="2019" name="Int. J. Syst. Evol. Microbiol.">
        <title>The Global Catalogue of Microorganisms (GCM) 10K type strain sequencing project: providing services to taxonomists for standard genome sequencing and annotation.</title>
        <authorList>
            <consortium name="The Broad Institute Genomics Platform"/>
            <consortium name="The Broad Institute Genome Sequencing Center for Infectious Disease"/>
            <person name="Wu L."/>
            <person name="Ma J."/>
        </authorList>
    </citation>
    <scope>NUCLEOTIDE SEQUENCE [LARGE SCALE GENOMIC DNA]</scope>
    <source>
        <strain evidence="3">JCM 17336</strain>
    </source>
</reference>
<sequence>MQVKTKAIVISSLNYDFTKWVGNKISFTINNLPLPSNYVTDIKINGRTREVFIATSKELVSFGGISTDANEDLSNVYVYPNLVRPTYTATVKVAGLIDKANVKITDIEGNLVYKVTSLGRTIEWDTTAFGRYKVASGVYMVFISVQDGVETKVKSDDYSMKYHFYLFFCPAKN</sequence>
<dbReference type="NCBIfam" id="TIGR04183">
    <property type="entry name" value="Por_Secre_tail"/>
    <property type="match status" value="1"/>
</dbReference>
<gene>
    <name evidence="2" type="ORF">GCM10022422_43210</name>
</gene>
<dbReference type="RefSeq" id="WP_422854075.1">
    <property type="nucleotide sequence ID" value="NZ_BAABDT010000007.1"/>
</dbReference>
<keyword evidence="1" id="KW-0732">Signal</keyword>
<comment type="caution">
    <text evidence="2">The sequence shown here is derived from an EMBL/GenBank/DDBJ whole genome shotgun (WGS) entry which is preliminary data.</text>
</comment>
<dbReference type="EMBL" id="BAABDT010000007">
    <property type="protein sequence ID" value="GAA3752927.1"/>
    <property type="molecule type" value="Genomic_DNA"/>
</dbReference>
<name>A0ABP7G090_9FLAO</name>
<evidence type="ECO:0000256" key="1">
    <source>
        <dbReference type="ARBA" id="ARBA00022729"/>
    </source>
</evidence>
<evidence type="ECO:0008006" key="4">
    <source>
        <dbReference type="Google" id="ProtNLM"/>
    </source>
</evidence>
<accession>A0ABP7G090</accession>
<keyword evidence="3" id="KW-1185">Reference proteome</keyword>
<proteinExistence type="predicted"/>
<evidence type="ECO:0000313" key="2">
    <source>
        <dbReference type="EMBL" id="GAA3752927.1"/>
    </source>
</evidence>
<organism evidence="2 3">
    <name type="scientific">Flavobacterium ginsengisoli</name>
    <dbReference type="NCBI Taxonomy" id="871694"/>
    <lineage>
        <taxon>Bacteria</taxon>
        <taxon>Pseudomonadati</taxon>
        <taxon>Bacteroidota</taxon>
        <taxon>Flavobacteriia</taxon>
        <taxon>Flavobacteriales</taxon>
        <taxon>Flavobacteriaceae</taxon>
        <taxon>Flavobacterium</taxon>
    </lineage>
</organism>
<evidence type="ECO:0000313" key="3">
    <source>
        <dbReference type="Proteomes" id="UP001501367"/>
    </source>
</evidence>
<protein>
    <recommendedName>
        <fullName evidence="4">Secretion system C-terminal sorting domain-containing protein</fullName>
    </recommendedName>
</protein>
<dbReference type="InterPro" id="IPR026444">
    <property type="entry name" value="Secre_tail"/>
</dbReference>